<dbReference type="STRING" id="1416778.SAMN05443633_106152"/>
<keyword evidence="1" id="KW-0812">Transmembrane</keyword>
<sequence>MMSILSITPSHIMFFAGLAMTLYITSIMILIKNKSDIIPYLVLFFFPIIGSLGIIFGNFMRKK</sequence>
<feature type="transmembrane region" description="Helical" evidence="1">
    <location>
        <begin position="12"/>
        <end position="31"/>
    </location>
</feature>
<name>A0A1M5EAJ6_9FLAO</name>
<reference evidence="3" key="1">
    <citation type="submission" date="2016-11" db="EMBL/GenBank/DDBJ databases">
        <authorList>
            <person name="Varghese N."/>
            <person name="Submissions S."/>
        </authorList>
    </citation>
    <scope>NUCLEOTIDE SEQUENCE [LARGE SCALE GENOMIC DNA]</scope>
    <source>
        <strain evidence="3">DSM 27619</strain>
    </source>
</reference>
<dbReference type="Proteomes" id="UP000184518">
    <property type="component" value="Unassembled WGS sequence"/>
</dbReference>
<evidence type="ECO:0000313" key="3">
    <source>
        <dbReference type="Proteomes" id="UP000184518"/>
    </source>
</evidence>
<evidence type="ECO:0000256" key="1">
    <source>
        <dbReference type="SAM" id="Phobius"/>
    </source>
</evidence>
<dbReference type="EMBL" id="FQUT01000006">
    <property type="protein sequence ID" value="SHF76164.1"/>
    <property type="molecule type" value="Genomic_DNA"/>
</dbReference>
<gene>
    <name evidence="2" type="ORF">SAMN05443633_106152</name>
</gene>
<proteinExistence type="predicted"/>
<dbReference type="RefSeq" id="WP_378158723.1">
    <property type="nucleotide sequence ID" value="NZ_JBHSOO010000001.1"/>
</dbReference>
<organism evidence="2 3">
    <name type="scientific">Chryseobacterium arachidis</name>
    <dbReference type="NCBI Taxonomy" id="1416778"/>
    <lineage>
        <taxon>Bacteria</taxon>
        <taxon>Pseudomonadati</taxon>
        <taxon>Bacteroidota</taxon>
        <taxon>Flavobacteriia</taxon>
        <taxon>Flavobacteriales</taxon>
        <taxon>Weeksellaceae</taxon>
        <taxon>Chryseobacterium group</taxon>
        <taxon>Chryseobacterium</taxon>
    </lineage>
</organism>
<keyword evidence="3" id="KW-1185">Reference proteome</keyword>
<feature type="transmembrane region" description="Helical" evidence="1">
    <location>
        <begin position="37"/>
        <end position="59"/>
    </location>
</feature>
<keyword evidence="1" id="KW-1133">Transmembrane helix</keyword>
<keyword evidence="1" id="KW-0472">Membrane</keyword>
<accession>A0A1M5EAJ6</accession>
<protein>
    <submittedName>
        <fullName evidence="2">Uncharacterized protein</fullName>
    </submittedName>
</protein>
<dbReference type="AlphaFoldDB" id="A0A1M5EAJ6"/>
<evidence type="ECO:0000313" key="2">
    <source>
        <dbReference type="EMBL" id="SHF76164.1"/>
    </source>
</evidence>